<evidence type="ECO:0000313" key="5">
    <source>
        <dbReference type="EMBL" id="CAF1379231.1"/>
    </source>
</evidence>
<name>A0A815J950_9BILA</name>
<dbReference type="Proteomes" id="UP000663834">
    <property type="component" value="Unassembled WGS sequence"/>
</dbReference>
<dbReference type="EMBL" id="CAJNOW010003344">
    <property type="protein sequence ID" value="CAF1379231.1"/>
    <property type="molecule type" value="Genomic_DNA"/>
</dbReference>
<dbReference type="PROSITE" id="PS50222">
    <property type="entry name" value="EF_HAND_2"/>
    <property type="match status" value="1"/>
</dbReference>
<dbReference type="InterPro" id="IPR008963">
    <property type="entry name" value="Purple_acid_Pase-like_N"/>
</dbReference>
<dbReference type="Pfam" id="PF00149">
    <property type="entry name" value="Metallophos"/>
    <property type="match status" value="1"/>
</dbReference>
<feature type="non-terminal residue" evidence="5">
    <location>
        <position position="317"/>
    </location>
</feature>
<keyword evidence="2" id="KW-0378">Hydrolase</keyword>
<comment type="similarity">
    <text evidence="2">Belongs to the metallophosphoesterase superfamily. Purple acid phosphatase family.</text>
</comment>
<evidence type="ECO:0000256" key="2">
    <source>
        <dbReference type="RuleBase" id="RU361203"/>
    </source>
</evidence>
<dbReference type="OrthoDB" id="45007at2759"/>
<feature type="signal peptide" evidence="3">
    <location>
        <begin position="1"/>
        <end position="15"/>
    </location>
</feature>
<dbReference type="InterPro" id="IPR029052">
    <property type="entry name" value="Metallo-depent_PP-like"/>
</dbReference>
<reference evidence="5" key="1">
    <citation type="submission" date="2021-02" db="EMBL/GenBank/DDBJ databases">
        <authorList>
            <person name="Nowell W R."/>
        </authorList>
    </citation>
    <scope>NUCLEOTIDE SEQUENCE</scope>
</reference>
<dbReference type="InterPro" id="IPR002048">
    <property type="entry name" value="EF_hand_dom"/>
</dbReference>
<dbReference type="InterPro" id="IPR015914">
    <property type="entry name" value="PAPs_N"/>
</dbReference>
<protein>
    <recommendedName>
        <fullName evidence="2">Purple acid phosphatase</fullName>
        <ecNumber evidence="2">3.1.3.2</ecNumber>
    </recommendedName>
</protein>
<evidence type="ECO:0000313" key="8">
    <source>
        <dbReference type="Proteomes" id="UP000663834"/>
    </source>
</evidence>
<dbReference type="Gene3D" id="2.60.40.380">
    <property type="entry name" value="Purple acid phosphatase-like, N-terminal"/>
    <property type="match status" value="1"/>
</dbReference>
<dbReference type="EMBL" id="CAJOBJ010000261">
    <property type="protein sequence ID" value="CAF3809442.1"/>
    <property type="molecule type" value="Genomic_DNA"/>
</dbReference>
<comment type="catalytic activity">
    <reaction evidence="2">
        <text>a phosphate monoester + H2O = an alcohol + phosphate</text>
        <dbReference type="Rhea" id="RHEA:15017"/>
        <dbReference type="ChEBI" id="CHEBI:15377"/>
        <dbReference type="ChEBI" id="CHEBI:30879"/>
        <dbReference type="ChEBI" id="CHEBI:43474"/>
        <dbReference type="ChEBI" id="CHEBI:67140"/>
        <dbReference type="EC" id="3.1.3.2"/>
    </reaction>
</comment>
<dbReference type="Gene3D" id="3.60.21.10">
    <property type="match status" value="1"/>
</dbReference>
<organism evidence="5 8">
    <name type="scientific">Rotaria magnacalcarata</name>
    <dbReference type="NCBI Taxonomy" id="392030"/>
    <lineage>
        <taxon>Eukaryota</taxon>
        <taxon>Metazoa</taxon>
        <taxon>Spiralia</taxon>
        <taxon>Gnathifera</taxon>
        <taxon>Rotifera</taxon>
        <taxon>Eurotatoria</taxon>
        <taxon>Bdelloidea</taxon>
        <taxon>Philodinida</taxon>
        <taxon>Philodinidae</taxon>
        <taxon>Rotaria</taxon>
    </lineage>
</organism>
<dbReference type="EMBL" id="CAJOBI010234180">
    <property type="protein sequence ID" value="CAF5071310.1"/>
    <property type="molecule type" value="Genomic_DNA"/>
</dbReference>
<dbReference type="EC" id="3.1.3.2" evidence="2"/>
<feature type="domain" description="EF-hand" evidence="4">
    <location>
        <begin position="16"/>
        <end position="51"/>
    </location>
</feature>
<dbReference type="SUPFAM" id="SSF56300">
    <property type="entry name" value="Metallo-dependent phosphatases"/>
    <property type="match status" value="1"/>
</dbReference>
<dbReference type="AlphaFoldDB" id="A0A815J950"/>
<dbReference type="Proteomes" id="UP000676336">
    <property type="component" value="Unassembled WGS sequence"/>
</dbReference>
<evidence type="ECO:0000256" key="3">
    <source>
        <dbReference type="SAM" id="SignalP"/>
    </source>
</evidence>
<dbReference type="SUPFAM" id="SSF49363">
    <property type="entry name" value="Purple acid phosphatase, N-terminal domain"/>
    <property type="match status" value="1"/>
</dbReference>
<keyword evidence="1 3" id="KW-0732">Signal</keyword>
<dbReference type="GO" id="GO:0003993">
    <property type="term" value="F:acid phosphatase activity"/>
    <property type="evidence" value="ECO:0007669"/>
    <property type="project" value="UniProtKB-EC"/>
</dbReference>
<evidence type="ECO:0000259" key="4">
    <source>
        <dbReference type="PROSITE" id="PS50222"/>
    </source>
</evidence>
<sequence length="317" mass="37203">MLFLTLISLFGSILTIQTSDLQKYVDLIDLNNDGKLFKDEIFIFLNKFYEEIQHPISITSSSSMKIQENILYNIIKRYNRNSSADYLILSDLEYLFVNLYSLQNQKPTFLFNGLEPEQVHLSYTHDIYTEMYISFVTREKPSSNLRPIIKYCDKQCIAIGDTTTYNVDHWHYWIHFIYMKGLESGAEYNYKLGFIDSDNITIKHLFSNEKWTFKTMPPIAKQQKEIVYVYGDMGTIMPLGFEVMKSIIEDFNRNKNEQPNYVVHVGDIAYAGTGHEEEVQTIWDLFMNQIAPISSQIPYMTATGNHEKYYNYTSYKT</sequence>
<evidence type="ECO:0000256" key="1">
    <source>
        <dbReference type="ARBA" id="ARBA00022729"/>
    </source>
</evidence>
<dbReference type="Pfam" id="PF16656">
    <property type="entry name" value="Pur_ac_phosph_N"/>
    <property type="match status" value="1"/>
</dbReference>
<dbReference type="InterPro" id="IPR004843">
    <property type="entry name" value="Calcineurin-like_PHP"/>
</dbReference>
<dbReference type="GO" id="GO:0005509">
    <property type="term" value="F:calcium ion binding"/>
    <property type="evidence" value="ECO:0007669"/>
    <property type="project" value="InterPro"/>
</dbReference>
<dbReference type="InterPro" id="IPR011992">
    <property type="entry name" value="EF-hand-dom_pair"/>
</dbReference>
<accession>A0A815J950</accession>
<feature type="chain" id="PRO_5035606259" description="Purple acid phosphatase" evidence="3">
    <location>
        <begin position="16"/>
        <end position="317"/>
    </location>
</feature>
<evidence type="ECO:0000313" key="7">
    <source>
        <dbReference type="EMBL" id="CAF5071310.1"/>
    </source>
</evidence>
<dbReference type="SUPFAM" id="SSF47473">
    <property type="entry name" value="EF-hand"/>
    <property type="match status" value="1"/>
</dbReference>
<dbReference type="PANTHER" id="PTHR45867">
    <property type="entry name" value="PURPLE ACID PHOSPHATASE"/>
    <property type="match status" value="1"/>
</dbReference>
<comment type="caution">
    <text evidence="5">The sequence shown here is derived from an EMBL/GenBank/DDBJ whole genome shotgun (WGS) entry which is preliminary data.</text>
</comment>
<dbReference type="Proteomes" id="UP000681720">
    <property type="component" value="Unassembled WGS sequence"/>
</dbReference>
<evidence type="ECO:0000313" key="6">
    <source>
        <dbReference type="EMBL" id="CAF3809442.1"/>
    </source>
</evidence>
<gene>
    <name evidence="6" type="ORF">GIL414_LOCUS1549</name>
    <name evidence="5" type="ORF">KQP761_LOCUS8625</name>
    <name evidence="7" type="ORF">SMN809_LOCUS60300</name>
</gene>
<proteinExistence type="inferred from homology"/>
<dbReference type="PANTHER" id="PTHR45867:SF10">
    <property type="entry name" value="PURPLE ACID PHOSPHATASE"/>
    <property type="match status" value="1"/>
</dbReference>